<dbReference type="InterPro" id="IPR036873">
    <property type="entry name" value="Rhodanese-like_dom_sf"/>
</dbReference>
<evidence type="ECO:0000259" key="1">
    <source>
        <dbReference type="PROSITE" id="PS50206"/>
    </source>
</evidence>
<dbReference type="Pfam" id="PF00581">
    <property type="entry name" value="Rhodanese"/>
    <property type="match status" value="1"/>
</dbReference>
<dbReference type="PANTHER" id="PTHR43031">
    <property type="entry name" value="FAD-DEPENDENT OXIDOREDUCTASE"/>
    <property type="match status" value="1"/>
</dbReference>
<evidence type="ECO:0000313" key="2">
    <source>
        <dbReference type="EMBL" id="VVZ96152.1"/>
    </source>
</evidence>
<dbReference type="RefSeq" id="WP_151443974.1">
    <property type="nucleotide sequence ID" value="NZ_CABVOU010000038.1"/>
</dbReference>
<dbReference type="SUPFAM" id="SSF52821">
    <property type="entry name" value="Rhodanese/Cell cycle control phosphatase"/>
    <property type="match status" value="1"/>
</dbReference>
<keyword evidence="3" id="KW-1185">Reference proteome</keyword>
<accession>A0A5K1IAG3</accession>
<sequence length="108" mass="12436">MKAITRDELKIMNETEHEDFVLINVLPREAFNEQHIRTSINIPVKDEHFVDKVVDVVGSKDRKVVVYCANFDCDASPKAARKLEEAGFTQVYDYEGGTQDWFEQRDAA</sequence>
<dbReference type="Gene3D" id="3.40.250.10">
    <property type="entry name" value="Rhodanese-like domain"/>
    <property type="match status" value="1"/>
</dbReference>
<dbReference type="SMART" id="SM00450">
    <property type="entry name" value="RHOD"/>
    <property type="match status" value="1"/>
</dbReference>
<feature type="domain" description="Rhodanese" evidence="1">
    <location>
        <begin position="16"/>
        <end position="103"/>
    </location>
</feature>
<evidence type="ECO:0000313" key="3">
    <source>
        <dbReference type="Proteomes" id="UP000326725"/>
    </source>
</evidence>
<name>A0A5K1IAG3_9GAMM</name>
<dbReference type="Proteomes" id="UP000326725">
    <property type="component" value="Unassembled WGS sequence"/>
</dbReference>
<dbReference type="CDD" id="cd00158">
    <property type="entry name" value="RHOD"/>
    <property type="match status" value="1"/>
</dbReference>
<protein>
    <submittedName>
        <fullName evidence="2">Molybdopterin biosynthesis protein MoeB</fullName>
    </submittedName>
</protein>
<organism evidence="2 3">
    <name type="scientific">Halomonas lysinitropha</name>
    <dbReference type="NCBI Taxonomy" id="2607506"/>
    <lineage>
        <taxon>Bacteria</taxon>
        <taxon>Pseudomonadati</taxon>
        <taxon>Pseudomonadota</taxon>
        <taxon>Gammaproteobacteria</taxon>
        <taxon>Oceanospirillales</taxon>
        <taxon>Halomonadaceae</taxon>
        <taxon>Halomonas</taxon>
    </lineage>
</organism>
<reference evidence="2 3" key="1">
    <citation type="submission" date="2019-09" db="EMBL/GenBank/DDBJ databases">
        <authorList>
            <person name="Criscuolo A."/>
        </authorList>
    </citation>
    <scope>NUCLEOTIDE SEQUENCE [LARGE SCALE GENOMIC DNA]</scope>
    <source>
        <strain evidence="3">3(2)</strain>
    </source>
</reference>
<dbReference type="AlphaFoldDB" id="A0A5K1IAG3"/>
<gene>
    <name evidence="2" type="ORF">HALO32_02248</name>
</gene>
<dbReference type="EMBL" id="CABVOU010000038">
    <property type="protein sequence ID" value="VVZ96152.1"/>
    <property type="molecule type" value="Genomic_DNA"/>
</dbReference>
<dbReference type="InterPro" id="IPR050229">
    <property type="entry name" value="GlpE_sulfurtransferase"/>
</dbReference>
<proteinExistence type="predicted"/>
<dbReference type="InterPro" id="IPR001763">
    <property type="entry name" value="Rhodanese-like_dom"/>
</dbReference>
<dbReference type="PANTHER" id="PTHR43031:SF18">
    <property type="entry name" value="RHODANESE-RELATED SULFURTRANSFERASES"/>
    <property type="match status" value="1"/>
</dbReference>
<dbReference type="PROSITE" id="PS50206">
    <property type="entry name" value="RHODANESE_3"/>
    <property type="match status" value="1"/>
</dbReference>